<reference evidence="2" key="1">
    <citation type="submission" date="2013-10" db="EMBL/GenBank/DDBJ databases">
        <title>Genome sequencing of Onchocerca volvulus.</title>
        <authorList>
            <person name="Cotton J."/>
            <person name="Tsai J."/>
            <person name="Stanley E."/>
            <person name="Tracey A."/>
            <person name="Holroyd N."/>
            <person name="Lustigman S."/>
            <person name="Berriman M."/>
        </authorList>
    </citation>
    <scope>NUCLEOTIDE SEQUENCE</scope>
</reference>
<dbReference type="AlphaFoldDB" id="A0A8R1TRI0"/>
<dbReference type="EnsemblMetazoa" id="OVOC2875.1">
    <property type="protein sequence ID" value="OVOC2875.1"/>
    <property type="gene ID" value="WBGene00239684"/>
</dbReference>
<protein>
    <submittedName>
        <fullName evidence="1">Uncharacterized protein</fullName>
    </submittedName>
</protein>
<sequence length="66" mass="7634">MSSYEERMNSTLCSEASRLRKKYNEKEPASVNDRKVGIYVSANNDKIYSDNSNHLRTAYSVPVRYP</sequence>
<reference evidence="1" key="2">
    <citation type="submission" date="2022-06" db="UniProtKB">
        <authorList>
            <consortium name="EnsemblMetazoa"/>
        </authorList>
    </citation>
    <scope>IDENTIFICATION</scope>
</reference>
<organism evidence="1 2">
    <name type="scientific">Onchocerca volvulus</name>
    <dbReference type="NCBI Taxonomy" id="6282"/>
    <lineage>
        <taxon>Eukaryota</taxon>
        <taxon>Metazoa</taxon>
        <taxon>Ecdysozoa</taxon>
        <taxon>Nematoda</taxon>
        <taxon>Chromadorea</taxon>
        <taxon>Rhabditida</taxon>
        <taxon>Spirurina</taxon>
        <taxon>Spiruromorpha</taxon>
        <taxon>Filarioidea</taxon>
        <taxon>Onchocercidae</taxon>
        <taxon>Onchocerca</taxon>
    </lineage>
</organism>
<dbReference type="EMBL" id="CMVM020000076">
    <property type="status" value="NOT_ANNOTATED_CDS"/>
    <property type="molecule type" value="Genomic_DNA"/>
</dbReference>
<keyword evidence="2" id="KW-1185">Reference proteome</keyword>
<dbReference type="Proteomes" id="UP000024404">
    <property type="component" value="Unassembled WGS sequence"/>
</dbReference>
<proteinExistence type="predicted"/>
<name>A0A8R1TRI0_ONCVO</name>
<evidence type="ECO:0000313" key="1">
    <source>
        <dbReference type="EnsemblMetazoa" id="OVOC2875.1"/>
    </source>
</evidence>
<accession>A0A8R1TRI0</accession>
<evidence type="ECO:0000313" key="2">
    <source>
        <dbReference type="Proteomes" id="UP000024404"/>
    </source>
</evidence>